<keyword evidence="2" id="KW-1185">Reference proteome</keyword>
<evidence type="ECO:0000313" key="1">
    <source>
        <dbReference type="EMBL" id="KAK5275921.1"/>
    </source>
</evidence>
<organism evidence="1 2">
    <name type="scientific">Cryomyces antarcticus</name>
    <dbReference type="NCBI Taxonomy" id="329879"/>
    <lineage>
        <taxon>Eukaryota</taxon>
        <taxon>Fungi</taxon>
        <taxon>Dikarya</taxon>
        <taxon>Ascomycota</taxon>
        <taxon>Pezizomycotina</taxon>
        <taxon>Dothideomycetes</taxon>
        <taxon>Dothideomycetes incertae sedis</taxon>
        <taxon>Cryomyces</taxon>
    </lineage>
</organism>
<gene>
    <name evidence="1" type="ORF">LTR16_011982</name>
</gene>
<protein>
    <submittedName>
        <fullName evidence="1">Uncharacterized protein</fullName>
    </submittedName>
</protein>
<comment type="caution">
    <text evidence="1">The sequence shown here is derived from an EMBL/GenBank/DDBJ whole genome shotgun (WGS) entry which is preliminary data.</text>
</comment>
<dbReference type="Proteomes" id="UP001357485">
    <property type="component" value="Unassembled WGS sequence"/>
</dbReference>
<evidence type="ECO:0000313" key="2">
    <source>
        <dbReference type="Proteomes" id="UP001357485"/>
    </source>
</evidence>
<accession>A0ABR0M0V1</accession>
<sequence length="149" mass="15496">TNTNKDVLESDLTYLWTQVSGTPSVTLTGASVAKATFTAPAQAAKSIITREFQVKITSKTSGKSSTDNVVVTTDNTGAVQDDVVIDSYTWDSRQSGTITVTAHTNVVDGSSKLTLKLDAGAALPMTSAPGGKFTYSSSKTKKPASISVT</sequence>
<proteinExistence type="predicted"/>
<feature type="non-terminal residue" evidence="1">
    <location>
        <position position="1"/>
    </location>
</feature>
<dbReference type="InterPro" id="IPR013783">
    <property type="entry name" value="Ig-like_fold"/>
</dbReference>
<dbReference type="Gene3D" id="2.60.40.10">
    <property type="entry name" value="Immunoglobulins"/>
    <property type="match status" value="1"/>
</dbReference>
<name>A0ABR0M0V1_9PEZI</name>
<dbReference type="EMBL" id="JAVRRA010003930">
    <property type="protein sequence ID" value="KAK5275921.1"/>
    <property type="molecule type" value="Genomic_DNA"/>
</dbReference>
<feature type="non-terminal residue" evidence="1">
    <location>
        <position position="149"/>
    </location>
</feature>
<reference evidence="1 2" key="1">
    <citation type="submission" date="2023-08" db="EMBL/GenBank/DDBJ databases">
        <title>Black Yeasts Isolated from many extreme environments.</title>
        <authorList>
            <person name="Coleine C."/>
            <person name="Stajich J.E."/>
            <person name="Selbmann L."/>
        </authorList>
    </citation>
    <scope>NUCLEOTIDE SEQUENCE [LARGE SCALE GENOMIC DNA]</scope>
    <source>
        <strain evidence="1 2">CCFEE 536</strain>
    </source>
</reference>